<evidence type="ECO:0000313" key="1">
    <source>
        <dbReference type="EMBL" id="KAG9064769.1"/>
    </source>
</evidence>
<dbReference type="Gene3D" id="3.80.10.10">
    <property type="entry name" value="Ribonuclease Inhibitor"/>
    <property type="match status" value="1"/>
</dbReference>
<reference evidence="1" key="1">
    <citation type="submission" date="2021-06" db="EMBL/GenBank/DDBJ databases">
        <title>Genome Sequence of Mortierella hyaline Strain SCG-10, a Cold-Adapted, Nitrate-Reducing Fungus Isolated from Soil in Minnesota, USA.</title>
        <authorList>
            <person name="Aldossari N."/>
        </authorList>
    </citation>
    <scope>NUCLEOTIDE SEQUENCE</scope>
    <source>
        <strain evidence="1">SCG-10</strain>
    </source>
</reference>
<organism evidence="1 2">
    <name type="scientific">Linnemannia hyalina</name>
    <dbReference type="NCBI Taxonomy" id="64524"/>
    <lineage>
        <taxon>Eukaryota</taxon>
        <taxon>Fungi</taxon>
        <taxon>Fungi incertae sedis</taxon>
        <taxon>Mucoromycota</taxon>
        <taxon>Mortierellomycotina</taxon>
        <taxon>Mortierellomycetes</taxon>
        <taxon>Mortierellales</taxon>
        <taxon>Mortierellaceae</taxon>
        <taxon>Linnemannia</taxon>
    </lineage>
</organism>
<keyword evidence="2" id="KW-1185">Reference proteome</keyword>
<dbReference type="EMBL" id="JAHRHY010000013">
    <property type="protein sequence ID" value="KAG9064769.1"/>
    <property type="molecule type" value="Genomic_DNA"/>
</dbReference>
<comment type="caution">
    <text evidence="1">The sequence shown here is derived from an EMBL/GenBank/DDBJ whole genome shotgun (WGS) entry which is preliminary data.</text>
</comment>
<sequence>MRLTELYLMGDKFRKNGNDCVLKILEACSSTLRKLQLDVETLASNQHQHLLPLLRIICDSMTQLQHLSLFRKLVVQIQPLAMRCFLETCPSSLITLTLGWFHFPIQSKDKDEETKDPAAVRGAKPHPNLKVFSLGAGYSSAFTPVDPEVSSAIFVRFLQSCSPGIKTYGINSNHSWEFIQPEVTDAVATLTGARPRYFQVDAVEFSSEEDQAMADEVSSLWRTHQETPNNNDKPREVWTSIKMGGCPLSSPITFNTILESCQHGLQNLQIHLGEGITNNDLQTILHTGTALRRLTFKNNWPSLDFRVMLQSTWNCTLLTELNIQITNIPRPDVLFDWKGDRIFPLPDRAETATSSSSMEMDESRRIQREIYTRLATLVNLESLQLGATRQLPSVKVTIPHNGKTGSFHRSQQLDCLEMSLDSGMDILSGMKSLRKLYVHRMEHRIGIREMKWFEREFPEFQSLFGIETQTKRTCLLYDLDDPDLNKCGVGYEWS</sequence>
<dbReference type="AlphaFoldDB" id="A0A9P7XRR3"/>
<proteinExistence type="predicted"/>
<dbReference type="OrthoDB" id="2366470at2759"/>
<name>A0A9P7XRR3_9FUNG</name>
<dbReference type="SUPFAM" id="SSF52058">
    <property type="entry name" value="L domain-like"/>
    <property type="match status" value="1"/>
</dbReference>
<dbReference type="InterPro" id="IPR032675">
    <property type="entry name" value="LRR_dom_sf"/>
</dbReference>
<gene>
    <name evidence="1" type="ORF">KI688_003028</name>
</gene>
<dbReference type="Proteomes" id="UP000707451">
    <property type="component" value="Unassembled WGS sequence"/>
</dbReference>
<protein>
    <submittedName>
        <fullName evidence="1">Uncharacterized protein</fullName>
    </submittedName>
</protein>
<accession>A0A9P7XRR3</accession>
<evidence type="ECO:0000313" key="2">
    <source>
        <dbReference type="Proteomes" id="UP000707451"/>
    </source>
</evidence>